<evidence type="ECO:0000256" key="2">
    <source>
        <dbReference type="ARBA" id="ARBA00022525"/>
    </source>
</evidence>
<evidence type="ECO:0000313" key="9">
    <source>
        <dbReference type="Proteomes" id="UP000269374"/>
    </source>
</evidence>
<name>A0A387BEB1_9LACT</name>
<evidence type="ECO:0000256" key="3">
    <source>
        <dbReference type="ARBA" id="ARBA00022729"/>
    </source>
</evidence>
<sequence>MKKIIVIAFLLFVVAPPVRADASTVEEQVSVFFIANPNLPQSPAPGIPPDGNPVQVTISKGSLPKTGEKQSSLLPLGMVTMIIAAFLLLQKKKDVI</sequence>
<organism evidence="8 9">
    <name type="scientific">Lactococcus allomyrinae</name>
    <dbReference type="NCBI Taxonomy" id="2419773"/>
    <lineage>
        <taxon>Bacteria</taxon>
        <taxon>Bacillati</taxon>
        <taxon>Bacillota</taxon>
        <taxon>Bacilli</taxon>
        <taxon>Lactobacillales</taxon>
        <taxon>Streptococcaceae</taxon>
        <taxon>Lactococcus</taxon>
    </lineage>
</organism>
<feature type="chain" id="PRO_5038664599" evidence="6">
    <location>
        <begin position="21"/>
        <end position="96"/>
    </location>
</feature>
<evidence type="ECO:0000256" key="5">
    <source>
        <dbReference type="SAM" id="Phobius"/>
    </source>
</evidence>
<keyword evidence="2" id="KW-0964">Secreted</keyword>
<dbReference type="Proteomes" id="UP000269374">
    <property type="component" value="Chromosome"/>
</dbReference>
<dbReference type="RefSeq" id="WP_120771790.1">
    <property type="nucleotide sequence ID" value="NZ_CP032627.1"/>
</dbReference>
<keyword evidence="5" id="KW-0812">Transmembrane</keyword>
<dbReference type="InterPro" id="IPR019931">
    <property type="entry name" value="LPXTG_anchor"/>
</dbReference>
<gene>
    <name evidence="8" type="ORF">D7I46_04430</name>
</gene>
<evidence type="ECO:0000256" key="6">
    <source>
        <dbReference type="SAM" id="SignalP"/>
    </source>
</evidence>
<dbReference type="Pfam" id="PF00746">
    <property type="entry name" value="Gram_pos_anchor"/>
    <property type="match status" value="1"/>
</dbReference>
<keyword evidence="3 6" id="KW-0732">Signal</keyword>
<feature type="transmembrane region" description="Helical" evidence="5">
    <location>
        <begin position="72"/>
        <end position="89"/>
    </location>
</feature>
<reference evidence="8 9" key="1">
    <citation type="submission" date="2018-09" db="EMBL/GenBank/DDBJ databases">
        <title>Genome sequencing of strain 1JSPR-7.</title>
        <authorList>
            <person name="Heo J."/>
            <person name="Kim S.-J."/>
            <person name="Kwon S.-W."/>
        </authorList>
    </citation>
    <scope>NUCLEOTIDE SEQUENCE [LARGE SCALE GENOMIC DNA]</scope>
    <source>
        <strain evidence="8 9">1JSPR-7</strain>
    </source>
</reference>
<evidence type="ECO:0000259" key="7">
    <source>
        <dbReference type="Pfam" id="PF00746"/>
    </source>
</evidence>
<keyword evidence="9" id="KW-1185">Reference proteome</keyword>
<protein>
    <submittedName>
        <fullName evidence="8">LPXTG cell wall anchor domain-containing protein</fullName>
    </submittedName>
</protein>
<proteinExistence type="predicted"/>
<evidence type="ECO:0000256" key="1">
    <source>
        <dbReference type="ARBA" id="ARBA00022512"/>
    </source>
</evidence>
<evidence type="ECO:0000313" key="8">
    <source>
        <dbReference type="EMBL" id="AYG00402.1"/>
    </source>
</evidence>
<dbReference type="NCBIfam" id="TIGR01167">
    <property type="entry name" value="LPXTG_anchor"/>
    <property type="match status" value="1"/>
</dbReference>
<evidence type="ECO:0000256" key="4">
    <source>
        <dbReference type="ARBA" id="ARBA00023088"/>
    </source>
</evidence>
<dbReference type="OrthoDB" id="9904903at2"/>
<dbReference type="KEGG" id="lact:D7I46_04430"/>
<keyword evidence="5" id="KW-1133">Transmembrane helix</keyword>
<feature type="domain" description="Gram-positive cocci surface proteins LPxTG" evidence="7">
    <location>
        <begin position="57"/>
        <end position="93"/>
    </location>
</feature>
<dbReference type="AlphaFoldDB" id="A0A387BEB1"/>
<keyword evidence="5" id="KW-0472">Membrane</keyword>
<accession>A0A387BEB1</accession>
<dbReference type="EMBL" id="CP032627">
    <property type="protein sequence ID" value="AYG00402.1"/>
    <property type="molecule type" value="Genomic_DNA"/>
</dbReference>
<keyword evidence="4" id="KW-0572">Peptidoglycan-anchor</keyword>
<keyword evidence="1" id="KW-0134">Cell wall</keyword>
<feature type="signal peptide" evidence="6">
    <location>
        <begin position="1"/>
        <end position="20"/>
    </location>
</feature>